<name>A0A2K5MSZ2_CERAT</name>
<dbReference type="Proteomes" id="UP000233060">
    <property type="component" value="Unassembled WGS sequence"/>
</dbReference>
<dbReference type="Bgee" id="ENSCATG00000037480">
    <property type="expression patterns" value="Expressed in pituitary gland and 3 other cell types or tissues"/>
</dbReference>
<proteinExistence type="predicted"/>
<accession>A0A2K5MSZ2</accession>
<protein>
    <submittedName>
        <fullName evidence="2">Endothelin converting enzyme 2</fullName>
    </submittedName>
</protein>
<organism evidence="2 3">
    <name type="scientific">Cercocebus atys</name>
    <name type="common">Sooty mangabey</name>
    <name type="synonym">Cercocebus torquatus atys</name>
    <dbReference type="NCBI Taxonomy" id="9531"/>
    <lineage>
        <taxon>Eukaryota</taxon>
        <taxon>Metazoa</taxon>
        <taxon>Chordata</taxon>
        <taxon>Craniata</taxon>
        <taxon>Vertebrata</taxon>
        <taxon>Euteleostomi</taxon>
        <taxon>Mammalia</taxon>
        <taxon>Eutheria</taxon>
        <taxon>Euarchontoglires</taxon>
        <taxon>Primates</taxon>
        <taxon>Haplorrhini</taxon>
        <taxon>Catarrhini</taxon>
        <taxon>Cercopithecidae</taxon>
        <taxon>Cercopithecinae</taxon>
        <taxon>Cercocebus</taxon>
    </lineage>
</organism>
<evidence type="ECO:0000313" key="3">
    <source>
        <dbReference type="Proteomes" id="UP000233060"/>
    </source>
</evidence>
<gene>
    <name evidence="2" type="primary">ECE2</name>
</gene>
<sequence>MPLMTKGASMTKKGTCGLGGRMSHWQPSGTTRPAWRNSTINTRSMGRGSTAARRWGRTLPTTGV</sequence>
<evidence type="ECO:0000256" key="1">
    <source>
        <dbReference type="SAM" id="MobiDB-lite"/>
    </source>
</evidence>
<dbReference type="AlphaFoldDB" id="A0A2K5MSZ2"/>
<feature type="compositionally biased region" description="Polar residues" evidence="1">
    <location>
        <begin position="25"/>
        <end position="44"/>
    </location>
</feature>
<evidence type="ECO:0000313" key="2">
    <source>
        <dbReference type="Ensembl" id="ENSCATP00000028362.1"/>
    </source>
</evidence>
<keyword evidence="3" id="KW-1185">Reference proteome</keyword>
<feature type="region of interest" description="Disordered" evidence="1">
    <location>
        <begin position="1"/>
        <end position="64"/>
    </location>
</feature>
<dbReference type="GeneTree" id="ENSGT00940000156921"/>
<reference evidence="2" key="1">
    <citation type="submission" date="2025-08" db="UniProtKB">
        <authorList>
            <consortium name="Ensembl"/>
        </authorList>
    </citation>
    <scope>IDENTIFICATION</scope>
</reference>
<reference evidence="2" key="2">
    <citation type="submission" date="2025-09" db="UniProtKB">
        <authorList>
            <consortium name="Ensembl"/>
        </authorList>
    </citation>
    <scope>IDENTIFICATION</scope>
</reference>
<dbReference type="Ensembl" id="ENSCATT00000052616.1">
    <property type="protein sequence ID" value="ENSCATP00000028362.1"/>
    <property type="gene ID" value="ENSCATG00000037480.1"/>
</dbReference>